<reference evidence="2" key="1">
    <citation type="submission" date="2020-10" db="EMBL/GenBank/DDBJ databases">
        <title>Taxonomic study of unclassified bacteria belonging to the class Ktedonobacteria.</title>
        <authorList>
            <person name="Yabe S."/>
            <person name="Wang C.M."/>
            <person name="Zheng Y."/>
            <person name="Sakai Y."/>
            <person name="Cavaletti L."/>
            <person name="Monciardini P."/>
            <person name="Donadio S."/>
        </authorList>
    </citation>
    <scope>NUCLEOTIDE SEQUENCE</scope>
    <source>
        <strain evidence="2">SOSP1-1</strain>
    </source>
</reference>
<dbReference type="AlphaFoldDB" id="A0A8J3I3L8"/>
<comment type="caution">
    <text evidence="2">The sequence shown here is derived from an EMBL/GenBank/DDBJ whole genome shotgun (WGS) entry which is preliminary data.</text>
</comment>
<organism evidence="2 3">
    <name type="scientific">Ktedonospora formicarum</name>
    <dbReference type="NCBI Taxonomy" id="2778364"/>
    <lineage>
        <taxon>Bacteria</taxon>
        <taxon>Bacillati</taxon>
        <taxon>Chloroflexota</taxon>
        <taxon>Ktedonobacteria</taxon>
        <taxon>Ktedonobacterales</taxon>
        <taxon>Ktedonobacteraceae</taxon>
        <taxon>Ktedonospora</taxon>
    </lineage>
</organism>
<dbReference type="EMBL" id="BNJF01000005">
    <property type="protein sequence ID" value="GHO49547.1"/>
    <property type="molecule type" value="Genomic_DNA"/>
</dbReference>
<evidence type="ECO:0000313" key="2">
    <source>
        <dbReference type="EMBL" id="GHO49547.1"/>
    </source>
</evidence>
<keyword evidence="1" id="KW-0812">Transmembrane</keyword>
<accession>A0A8J3I3L8</accession>
<name>A0A8J3I3L8_9CHLR</name>
<proteinExistence type="predicted"/>
<keyword evidence="1" id="KW-1133">Transmembrane helix</keyword>
<protein>
    <submittedName>
        <fullName evidence="2">Uncharacterized protein</fullName>
    </submittedName>
</protein>
<sequence>MSDEFLFILLFGLGLGWFIGRSAGVREYVSFAYLPLVIVMFVFAMNLGLTALAIGAFVIAAAIGYFTS</sequence>
<feature type="transmembrane region" description="Helical" evidence="1">
    <location>
        <begin position="32"/>
        <end position="65"/>
    </location>
</feature>
<dbReference type="Proteomes" id="UP000612362">
    <property type="component" value="Unassembled WGS sequence"/>
</dbReference>
<gene>
    <name evidence="2" type="ORF">KSX_77100</name>
</gene>
<evidence type="ECO:0000313" key="3">
    <source>
        <dbReference type="Proteomes" id="UP000612362"/>
    </source>
</evidence>
<evidence type="ECO:0000256" key="1">
    <source>
        <dbReference type="SAM" id="Phobius"/>
    </source>
</evidence>
<keyword evidence="1" id="KW-0472">Membrane</keyword>
<dbReference type="RefSeq" id="WP_220198660.1">
    <property type="nucleotide sequence ID" value="NZ_BNJF01000005.1"/>
</dbReference>
<keyword evidence="3" id="KW-1185">Reference proteome</keyword>